<feature type="compositionally biased region" description="Low complexity" evidence="1">
    <location>
        <begin position="312"/>
        <end position="335"/>
    </location>
</feature>
<keyword evidence="2" id="KW-1133">Transmembrane helix</keyword>
<evidence type="ECO:0000256" key="1">
    <source>
        <dbReference type="SAM" id="MobiDB-lite"/>
    </source>
</evidence>
<dbReference type="Proteomes" id="UP000298327">
    <property type="component" value="Unassembled WGS sequence"/>
</dbReference>
<dbReference type="OrthoDB" id="3071736at2759"/>
<evidence type="ECO:0000313" key="3">
    <source>
        <dbReference type="EMBL" id="TFY51563.1"/>
    </source>
</evidence>
<feature type="transmembrane region" description="Helical" evidence="2">
    <location>
        <begin position="992"/>
        <end position="1014"/>
    </location>
</feature>
<proteinExistence type="predicted"/>
<reference evidence="3 4" key="1">
    <citation type="submission" date="2019-02" db="EMBL/GenBank/DDBJ databases">
        <title>Genome sequencing of the rare red list fungi Dentipellis fragilis.</title>
        <authorList>
            <person name="Buettner E."/>
            <person name="Kellner H."/>
        </authorList>
    </citation>
    <scope>NUCLEOTIDE SEQUENCE [LARGE SCALE GENOMIC DNA]</scope>
    <source>
        <strain evidence="3 4">DSM 105465</strain>
    </source>
</reference>
<dbReference type="AlphaFoldDB" id="A0A4Y9XQC6"/>
<evidence type="ECO:0000313" key="4">
    <source>
        <dbReference type="Proteomes" id="UP000298327"/>
    </source>
</evidence>
<protein>
    <submittedName>
        <fullName evidence="3">Uncharacterized protein</fullName>
    </submittedName>
</protein>
<organism evidence="3 4">
    <name type="scientific">Dentipellis fragilis</name>
    <dbReference type="NCBI Taxonomy" id="205917"/>
    <lineage>
        <taxon>Eukaryota</taxon>
        <taxon>Fungi</taxon>
        <taxon>Dikarya</taxon>
        <taxon>Basidiomycota</taxon>
        <taxon>Agaricomycotina</taxon>
        <taxon>Agaricomycetes</taxon>
        <taxon>Russulales</taxon>
        <taxon>Hericiaceae</taxon>
        <taxon>Dentipellis</taxon>
    </lineage>
</organism>
<feature type="region of interest" description="Disordered" evidence="1">
    <location>
        <begin position="217"/>
        <end position="256"/>
    </location>
</feature>
<sequence>MQPHAFKFSQAHIDSILIHAALTFASVPPTRSLKTPRPRAMPPYLDTSSIDIDNHSDACTRDRILHDLAEDAPFDVKRDARTHRWIAAQCDFALSEHDLDCEHDEFAHHFALRESKLLPDDFNFDDPDAGDYVIPRDVVRPINSRLRTAVDDDDDTDYVFPIERHVVHAHDEKAARDLEKYDLFPAPPCDSALTAARASADTSREEALELLLQEMNTWRPAPPPSTTTTTIATHESEQDARRRDSRIRRAHSGSNRDKVCVPVPVHVYSRRPTSTDVLPSVCLQPLPSVPDADVPVPYSSSVPVPTPPFPSSPSSAVFPSYTPTTSTSTSPQTPTFPAIPPSPYGYSLPASPVVRRKTSPKGSPEPRLERDHVLSSSVSYASLRDRTSQEHTLMTSASYASLRARSTISSLADAPPSPPVLTSSASYASLRSRASRFPSISTTLSFSLGPEPAVPVPAAPTTPTTPTPTSTIDRTPPLTISSSMSSMQSRAPGSAFPSQIHLPVVEQEDEEYVHVPPPSAPALGNQGFLSVYPAGMDHCVSRWSVGTSVHGEEAPAKASDAEKPIRSAKSEKSPKSGKSIRRRVLSSLGFKRSGTPKKGSTSPDDVPPTPMLSMPTTPLVGRFSLTPEPDPFASLPSTPAPQHFSPRESTLRKLRPAFPIIEDQQSPVSEATFNADFALRSRGRSDSATSASYISALGYLTSPDASYISNSGYVTDSAFALPLPMSPTSPGAFSEDEETIKKRKRMSWASRTSKGKGRRLIVSGIAADDARGEQAVKKWCESFGEVSKVGRRPNGAMEIRWKKAEVAETVRMSSAGSGQHQGSRERRAFVARGEEAVLNTALFLAPERTKTRSRQPSRTPYTLPTSIFILHQATAPCTTPAFYRQRDTAYPANNKYHTLQSVDPVPLGTRKVVTLPHILSLLNSSVVQPLYTLFGYGPTTVIPVCIQAATFFSLTLGFLYLARTLLLFHSRICIDIYAHAPYALLRPRHVPFGFLLCLISIDTHAPYAFLFLLLPPPHLCSSKQSRRVFCSTFHPPYLLQHSFSSSILGSRAASGFRFPVVASVIRSSSSRFVRSNASRPRLHLSLSIHLIHFHLHSHSHRTNAFTSSAALSPSLHLVIVHTSFILLRIRILILFNSHRSPSLALYPLSQTKSRPAELQYSGCTRD</sequence>
<name>A0A4Y9XQC6_9AGAM</name>
<gene>
    <name evidence="3" type="ORF">EVG20_g10944</name>
</gene>
<feature type="transmembrane region" description="Helical" evidence="2">
    <location>
        <begin position="941"/>
        <end position="962"/>
    </location>
</feature>
<feature type="region of interest" description="Disordered" evidence="1">
    <location>
        <begin position="551"/>
        <end position="649"/>
    </location>
</feature>
<feature type="compositionally biased region" description="Basic and acidic residues" evidence="1">
    <location>
        <begin position="551"/>
        <end position="574"/>
    </location>
</feature>
<accession>A0A4Y9XQC6</accession>
<keyword evidence="4" id="KW-1185">Reference proteome</keyword>
<feature type="region of interest" description="Disordered" evidence="1">
    <location>
        <begin position="300"/>
        <end position="376"/>
    </location>
</feature>
<feature type="non-terminal residue" evidence="3">
    <location>
        <position position="1166"/>
    </location>
</feature>
<dbReference type="EMBL" id="SEOQ01001487">
    <property type="protein sequence ID" value="TFY51563.1"/>
    <property type="molecule type" value="Genomic_DNA"/>
</dbReference>
<feature type="compositionally biased region" description="Basic and acidic residues" evidence="1">
    <location>
        <begin position="364"/>
        <end position="373"/>
    </location>
</feature>
<dbReference type="STRING" id="205917.A0A4Y9XQC6"/>
<evidence type="ECO:0000256" key="2">
    <source>
        <dbReference type="SAM" id="Phobius"/>
    </source>
</evidence>
<keyword evidence="2" id="KW-0472">Membrane</keyword>
<keyword evidence="2" id="KW-0812">Transmembrane</keyword>
<comment type="caution">
    <text evidence="3">The sequence shown here is derived from an EMBL/GenBank/DDBJ whole genome shotgun (WGS) entry which is preliminary data.</text>
</comment>